<evidence type="ECO:0000256" key="4">
    <source>
        <dbReference type="ARBA" id="ARBA00022801"/>
    </source>
</evidence>
<dbReference type="GO" id="GO:0046872">
    <property type="term" value="F:metal ion binding"/>
    <property type="evidence" value="ECO:0007669"/>
    <property type="project" value="UniProtKB-KW"/>
</dbReference>
<comment type="cofactor">
    <cofactor evidence="1">
        <name>Mn(2+)</name>
        <dbReference type="ChEBI" id="CHEBI:29035"/>
    </cofactor>
</comment>
<dbReference type="GO" id="GO:0010945">
    <property type="term" value="F:coenzyme A diphosphatase activity"/>
    <property type="evidence" value="ECO:0007669"/>
    <property type="project" value="InterPro"/>
</dbReference>
<keyword evidence="3" id="KW-0479">Metal-binding</keyword>
<dbReference type="EMBL" id="GIBP01008026">
    <property type="protein sequence ID" value="NDV36995.1"/>
    <property type="molecule type" value="Transcribed_RNA"/>
</dbReference>
<evidence type="ECO:0000256" key="5">
    <source>
        <dbReference type="ARBA" id="ARBA00022842"/>
    </source>
</evidence>
<evidence type="ECO:0000259" key="7">
    <source>
        <dbReference type="PROSITE" id="PS51462"/>
    </source>
</evidence>
<comment type="cofactor">
    <cofactor evidence="2">
        <name>Mg(2+)</name>
        <dbReference type="ChEBI" id="CHEBI:18420"/>
    </cofactor>
</comment>
<dbReference type="CDD" id="cd03426">
    <property type="entry name" value="NUDIX_CoAse_Nudt7"/>
    <property type="match status" value="1"/>
</dbReference>
<dbReference type="AlphaFoldDB" id="A0A6B2LJ25"/>
<keyword evidence="5" id="KW-0460">Magnesium</keyword>
<dbReference type="PANTHER" id="PTHR12992">
    <property type="entry name" value="NUDIX HYDROLASE"/>
    <property type="match status" value="1"/>
</dbReference>
<evidence type="ECO:0000256" key="2">
    <source>
        <dbReference type="ARBA" id="ARBA00001946"/>
    </source>
</evidence>
<evidence type="ECO:0000256" key="1">
    <source>
        <dbReference type="ARBA" id="ARBA00001936"/>
    </source>
</evidence>
<reference evidence="8" key="1">
    <citation type="journal article" date="2020" name="J. Eukaryot. Microbiol.">
        <title>De novo Sequencing, Assembly and Annotation of the Transcriptome for the Free-Living Testate Amoeba Arcella intermedia.</title>
        <authorList>
            <person name="Ribeiro G.M."/>
            <person name="Porfirio-Sousa A.L."/>
            <person name="Maurer-Alcala X.X."/>
            <person name="Katz L.A."/>
            <person name="Lahr D.J.G."/>
        </authorList>
    </citation>
    <scope>NUCLEOTIDE SEQUENCE</scope>
</reference>
<evidence type="ECO:0000256" key="3">
    <source>
        <dbReference type="ARBA" id="ARBA00022723"/>
    </source>
</evidence>
<dbReference type="SUPFAM" id="SSF55811">
    <property type="entry name" value="Nudix"/>
    <property type="match status" value="1"/>
</dbReference>
<dbReference type="InterPro" id="IPR000086">
    <property type="entry name" value="NUDIX_hydrolase_dom"/>
</dbReference>
<dbReference type="InterPro" id="IPR045121">
    <property type="entry name" value="CoAse"/>
</dbReference>
<protein>
    <recommendedName>
        <fullName evidence="7">Nudix hydrolase domain-containing protein</fullName>
    </recommendedName>
</protein>
<evidence type="ECO:0000256" key="6">
    <source>
        <dbReference type="ARBA" id="ARBA00023211"/>
    </source>
</evidence>
<dbReference type="Gene3D" id="3.90.79.10">
    <property type="entry name" value="Nucleoside Triphosphate Pyrophosphohydrolase"/>
    <property type="match status" value="1"/>
</dbReference>
<dbReference type="Pfam" id="PF00293">
    <property type="entry name" value="NUDIX"/>
    <property type="match status" value="1"/>
</dbReference>
<accession>A0A6B2LJ25</accession>
<name>A0A6B2LJ25_9EUKA</name>
<sequence length="197" mass="22264">MITSFEQFHKSRWQLSRDKYPRRAGVLVPLCDVKGVPSILFTRRTQTVSTHKGQVAFPGGHRDDTDHDIVATSLREMREEIGWEENGVQVFGIFHDTPSITQVAVTPVIGYLGEVGNCERFVPSPAEIDLIFTVPMDSLKDSTRWSIDHLARGVVPRFKSEGNPDIWGLTGYLTYRIVDEMFGGIHPEIDVPWKAKL</sequence>
<dbReference type="InterPro" id="IPR015797">
    <property type="entry name" value="NUDIX_hydrolase-like_dom_sf"/>
</dbReference>
<dbReference type="PROSITE" id="PS51462">
    <property type="entry name" value="NUDIX"/>
    <property type="match status" value="1"/>
</dbReference>
<feature type="domain" description="Nudix hydrolase" evidence="7">
    <location>
        <begin position="21"/>
        <end position="160"/>
    </location>
</feature>
<keyword evidence="6" id="KW-0464">Manganese</keyword>
<organism evidence="8">
    <name type="scientific">Arcella intermedia</name>
    <dbReference type="NCBI Taxonomy" id="1963864"/>
    <lineage>
        <taxon>Eukaryota</taxon>
        <taxon>Amoebozoa</taxon>
        <taxon>Tubulinea</taxon>
        <taxon>Elardia</taxon>
        <taxon>Arcellinida</taxon>
        <taxon>Sphaerothecina</taxon>
        <taxon>Arcellidae</taxon>
        <taxon>Arcella</taxon>
    </lineage>
</organism>
<proteinExistence type="predicted"/>
<evidence type="ECO:0000313" key="8">
    <source>
        <dbReference type="EMBL" id="NDV36995.1"/>
    </source>
</evidence>
<dbReference type="PANTHER" id="PTHR12992:SF11">
    <property type="entry name" value="MITOCHONDRIAL COENZYME A DIPHOSPHATASE NUDT8"/>
    <property type="match status" value="1"/>
</dbReference>
<keyword evidence="4" id="KW-0378">Hydrolase</keyword>